<comment type="cofactor">
    <cofactor evidence="9">
        <name>Zn(2+)</name>
        <dbReference type="ChEBI" id="CHEBI:29105"/>
    </cofactor>
    <text evidence="9">Binds 1 zinc ion per subunit.</text>
</comment>
<feature type="binding site" evidence="9">
    <location>
        <position position="62"/>
    </location>
    <ligand>
        <name>Zn(2+)</name>
        <dbReference type="ChEBI" id="CHEBI:29105"/>
    </ligand>
</feature>
<dbReference type="Proteomes" id="UP000266426">
    <property type="component" value="Unassembled WGS sequence"/>
</dbReference>
<dbReference type="CDD" id="cd05006">
    <property type="entry name" value="SIS_GmhA"/>
    <property type="match status" value="1"/>
</dbReference>
<keyword evidence="8 9" id="KW-0119">Carbohydrate metabolism</keyword>
<feature type="binding site" evidence="9">
    <location>
        <begin position="91"/>
        <end position="92"/>
    </location>
    <ligand>
        <name>substrate</name>
    </ligand>
</feature>
<evidence type="ECO:0000256" key="5">
    <source>
        <dbReference type="ARBA" id="ARBA00022723"/>
    </source>
</evidence>
<evidence type="ECO:0000259" key="10">
    <source>
        <dbReference type="PROSITE" id="PS51464"/>
    </source>
</evidence>
<feature type="binding site" evidence="9">
    <location>
        <position position="58"/>
    </location>
    <ligand>
        <name>Zn(2+)</name>
        <dbReference type="ChEBI" id="CHEBI:29105"/>
    </ligand>
</feature>
<dbReference type="GO" id="GO:2001061">
    <property type="term" value="P:D-glycero-D-manno-heptose 7-phosphate biosynthetic process"/>
    <property type="evidence" value="ECO:0007669"/>
    <property type="project" value="UniProtKB-UniPathway"/>
</dbReference>
<dbReference type="InterPro" id="IPR004515">
    <property type="entry name" value="Phosphoheptose_Isoase"/>
</dbReference>
<dbReference type="GO" id="GO:0008270">
    <property type="term" value="F:zinc ion binding"/>
    <property type="evidence" value="ECO:0007669"/>
    <property type="project" value="UniProtKB-UniRule"/>
</dbReference>
<dbReference type="InterPro" id="IPR035461">
    <property type="entry name" value="GmhA/DiaA"/>
</dbReference>
<dbReference type="EC" id="5.3.1.28" evidence="9"/>
<protein>
    <recommendedName>
        <fullName evidence="9">Phosphoheptose isomerase</fullName>
        <ecNumber evidence="9">5.3.1.28</ecNumber>
    </recommendedName>
    <alternativeName>
        <fullName evidence="9">Sedoheptulose 7-phosphate isomerase</fullName>
    </alternativeName>
</protein>
<name>A0A3A4R736_9BACT</name>
<keyword evidence="4 9" id="KW-0963">Cytoplasm</keyword>
<evidence type="ECO:0000256" key="6">
    <source>
        <dbReference type="ARBA" id="ARBA00022833"/>
    </source>
</evidence>
<dbReference type="Pfam" id="PF13580">
    <property type="entry name" value="SIS_2"/>
    <property type="match status" value="1"/>
</dbReference>
<comment type="catalytic activity">
    <reaction evidence="1 9">
        <text>2 D-sedoheptulose 7-phosphate = D-glycero-alpha-D-manno-heptose 7-phosphate + D-glycero-beta-D-manno-heptose 7-phosphate</text>
        <dbReference type="Rhea" id="RHEA:27489"/>
        <dbReference type="ChEBI" id="CHEBI:57483"/>
        <dbReference type="ChEBI" id="CHEBI:60203"/>
        <dbReference type="ChEBI" id="CHEBI:60204"/>
        <dbReference type="EC" id="5.3.1.28"/>
    </reaction>
</comment>
<evidence type="ECO:0000256" key="9">
    <source>
        <dbReference type="HAMAP-Rule" id="MF_00067"/>
    </source>
</evidence>
<dbReference type="InterPro" id="IPR001347">
    <property type="entry name" value="SIS_dom"/>
</dbReference>
<feature type="binding site" evidence="9">
    <location>
        <position position="122"/>
    </location>
    <ligand>
        <name>substrate</name>
    </ligand>
</feature>
<comment type="miscellaneous">
    <text evidence="9">The reaction produces a racemic mixture of D-glycero-alpha-D-manno-heptose 7-phosphate and D-glycero-beta-D-manno-heptose 7-phosphate.</text>
</comment>
<dbReference type="GO" id="GO:0008968">
    <property type="term" value="F:D-sedoheptulose 7-phosphate isomerase activity"/>
    <property type="evidence" value="ECO:0007669"/>
    <property type="project" value="UniProtKB-UniRule"/>
</dbReference>
<keyword evidence="5 9" id="KW-0479">Metal-binding</keyword>
<comment type="similarity">
    <text evidence="3 9">Belongs to the SIS family. GmhA subfamily.</text>
</comment>
<evidence type="ECO:0000313" key="12">
    <source>
        <dbReference type="Proteomes" id="UP000266426"/>
    </source>
</evidence>
<feature type="binding site" evidence="9">
    <location>
        <begin position="117"/>
        <end position="119"/>
    </location>
    <ligand>
        <name>substrate</name>
    </ligand>
</feature>
<accession>A0A3A4R736</accession>
<comment type="pathway">
    <text evidence="9">Carbohydrate biosynthesis; D-glycero-D-manno-heptose 7-phosphate biosynthesis; D-glycero-alpha-D-manno-heptose 7-phosphate and D-glycero-beta-D-manno-heptose 7-phosphate from sedoheptulose 7-phosphate: step 1/1.</text>
</comment>
<dbReference type="GO" id="GO:0005975">
    <property type="term" value="P:carbohydrate metabolic process"/>
    <property type="evidence" value="ECO:0007669"/>
    <property type="project" value="UniProtKB-UniRule"/>
</dbReference>
<evidence type="ECO:0000256" key="3">
    <source>
        <dbReference type="ARBA" id="ARBA00009894"/>
    </source>
</evidence>
<gene>
    <name evidence="9" type="primary">gmhA</name>
    <name evidence="11" type="ORF">C4541_04205</name>
</gene>
<evidence type="ECO:0000256" key="4">
    <source>
        <dbReference type="ARBA" id="ARBA00022490"/>
    </source>
</evidence>
<dbReference type="AlphaFoldDB" id="A0A3A4R736"/>
<keyword evidence="6 9" id="KW-0862">Zinc</keyword>
<evidence type="ECO:0000256" key="8">
    <source>
        <dbReference type="ARBA" id="ARBA00023277"/>
    </source>
</evidence>
<feature type="domain" description="SIS" evidence="10">
    <location>
        <begin position="34"/>
        <end position="185"/>
    </location>
</feature>
<dbReference type="SUPFAM" id="SSF53697">
    <property type="entry name" value="SIS domain"/>
    <property type="match status" value="1"/>
</dbReference>
<dbReference type="GO" id="GO:0005737">
    <property type="term" value="C:cytoplasm"/>
    <property type="evidence" value="ECO:0007669"/>
    <property type="project" value="UniProtKB-SubCell"/>
</dbReference>
<feature type="binding site" evidence="9">
    <location>
        <position position="177"/>
    </location>
    <ligand>
        <name>Zn(2+)</name>
        <dbReference type="ChEBI" id="CHEBI:29105"/>
    </ligand>
</feature>
<dbReference type="HAMAP" id="MF_00067">
    <property type="entry name" value="GmhA"/>
    <property type="match status" value="1"/>
</dbReference>
<dbReference type="PANTHER" id="PTHR30390">
    <property type="entry name" value="SEDOHEPTULOSE 7-PHOSPHATE ISOMERASE / DNAA INITIATOR-ASSOCIATING FACTOR FOR REPLICATION INITIATION"/>
    <property type="match status" value="1"/>
</dbReference>
<evidence type="ECO:0000313" key="11">
    <source>
        <dbReference type="EMBL" id="RJP60256.1"/>
    </source>
</evidence>
<proteinExistence type="inferred from homology"/>
<dbReference type="PROSITE" id="PS51464">
    <property type="entry name" value="SIS"/>
    <property type="match status" value="1"/>
</dbReference>
<dbReference type="GO" id="GO:0097367">
    <property type="term" value="F:carbohydrate derivative binding"/>
    <property type="evidence" value="ECO:0007669"/>
    <property type="project" value="InterPro"/>
</dbReference>
<reference evidence="11 12" key="1">
    <citation type="journal article" date="2017" name="ISME J.">
        <title>Energy and carbon metabolisms in a deep terrestrial subsurface fluid microbial community.</title>
        <authorList>
            <person name="Momper L."/>
            <person name="Jungbluth S.P."/>
            <person name="Lee M.D."/>
            <person name="Amend J.P."/>
        </authorList>
    </citation>
    <scope>NUCLEOTIDE SEQUENCE [LARGE SCALE GENOMIC DNA]</scope>
    <source>
        <strain evidence="11">SURF_26</strain>
    </source>
</reference>
<evidence type="ECO:0000256" key="2">
    <source>
        <dbReference type="ARBA" id="ARBA00004496"/>
    </source>
</evidence>
<evidence type="ECO:0000256" key="7">
    <source>
        <dbReference type="ARBA" id="ARBA00023235"/>
    </source>
</evidence>
<keyword evidence="7 9" id="KW-0413">Isomerase</keyword>
<dbReference type="InterPro" id="IPR046348">
    <property type="entry name" value="SIS_dom_sf"/>
</dbReference>
<feature type="binding site" evidence="9">
    <location>
        <begin position="49"/>
        <end position="51"/>
    </location>
    <ligand>
        <name>substrate</name>
    </ligand>
</feature>
<organism evidence="11 12">
    <name type="scientific">Candidatus Auribacter fodinae</name>
    <dbReference type="NCBI Taxonomy" id="2093366"/>
    <lineage>
        <taxon>Bacteria</taxon>
        <taxon>Pseudomonadati</taxon>
        <taxon>Candidatus Auribacterota</taxon>
        <taxon>Candidatus Auribacteria</taxon>
        <taxon>Candidatus Auribacterales</taxon>
        <taxon>Candidatus Auribacteraceae</taxon>
        <taxon>Candidatus Auribacter</taxon>
    </lineage>
</organism>
<feature type="binding site" evidence="9">
    <location>
        <position position="62"/>
    </location>
    <ligand>
        <name>substrate</name>
    </ligand>
</feature>
<dbReference type="UniPathway" id="UPA00041">
    <property type="reaction ID" value="UER00436"/>
</dbReference>
<comment type="subcellular location">
    <subcellularLocation>
        <location evidence="2 9">Cytoplasm</location>
    </subcellularLocation>
</comment>
<comment type="caution">
    <text evidence="11">The sequence shown here is derived from an EMBL/GenBank/DDBJ whole genome shotgun (WGS) entry which is preliminary data.</text>
</comment>
<feature type="binding site" evidence="9">
    <location>
        <position position="169"/>
    </location>
    <ligand>
        <name>substrate</name>
    </ligand>
</feature>
<feature type="binding site" evidence="9">
    <location>
        <position position="169"/>
    </location>
    <ligand>
        <name>Zn(2+)</name>
        <dbReference type="ChEBI" id="CHEBI:29105"/>
    </ligand>
</feature>
<dbReference type="Gene3D" id="3.40.50.10490">
    <property type="entry name" value="Glucose-6-phosphate isomerase like protein, domain 1"/>
    <property type="match status" value="1"/>
</dbReference>
<sequence length="194" mass="21190">MRSYIESYISDGVELRKQVLRECSITIELIGQELYKVLQRGNKILICGNGGSAADAQHIAAELVNRYRVERSPLPAIALTTDTSVITAIGNDYSFKEIFSKQVRALAREGDCLIAISTSGTSPNIIHAIKSARKAGCVVISLTGNDGGEMPSLSDISLIIPSSSTPLIQEMHLMVEHLMCDIVEKLLLQNVFER</sequence>
<comment type="function">
    <text evidence="9">Catalyzes the isomerization of sedoheptulose 7-phosphate in D-glycero-D-manno-heptose 7-phosphate.</text>
</comment>
<dbReference type="EMBL" id="QZJZ01000031">
    <property type="protein sequence ID" value="RJP60256.1"/>
    <property type="molecule type" value="Genomic_DNA"/>
</dbReference>
<evidence type="ECO:0000256" key="1">
    <source>
        <dbReference type="ARBA" id="ARBA00000348"/>
    </source>
</evidence>
<dbReference type="InterPro" id="IPR050099">
    <property type="entry name" value="SIS_GmhA/DiaA_subfam"/>
</dbReference>